<evidence type="ECO:0000313" key="1">
    <source>
        <dbReference type="EMBL" id="TGH19749.1"/>
    </source>
</evidence>
<evidence type="ECO:0000313" key="2">
    <source>
        <dbReference type="Proteomes" id="UP000315454"/>
    </source>
</evidence>
<dbReference type="EMBL" id="SRMN01000135">
    <property type="protein sequence ID" value="TGH19749.1"/>
    <property type="molecule type" value="Genomic_DNA"/>
</dbReference>
<reference evidence="1 2" key="1">
    <citation type="journal article" date="2019" name="mSystems">
        <title>Life at home and on the roam: Genomic adaptions reflect the dual lifestyle of an intracellular, facultative symbiont.</title>
        <authorList>
            <person name="Burgsdorf I."/>
        </authorList>
    </citation>
    <scope>NUCLEOTIDE SEQUENCE [LARGE SCALE GENOMIC DNA]</scope>
    <source>
        <strain evidence="1">277cI</strain>
    </source>
</reference>
<gene>
    <name evidence="1" type="ORF">ERJ68_07940</name>
</gene>
<proteinExistence type="predicted"/>
<name>A0A524RS31_9CHRO</name>
<sequence>MAQQHTQGLMEFRWDQNRDYCKLPYLLSNRAPLQRSDWTLLLPRTLRHGPIHELLIGLPPRFDGDLQASKVRLAYCKTGRNLSPSRCAEPIDALIEPGEQTRSLRITIANGSLDPERTAAVLIDGALNPWLMSMVQINALARSRQGSEALPHYLGSWVMDFGN</sequence>
<accession>A0A524RS31</accession>
<dbReference type="AlphaFoldDB" id="A0A524RS31"/>
<organism evidence="1 2">
    <name type="scientific">Aphanocapsa feldmannii 277cI</name>
    <dbReference type="NCBI Taxonomy" id="2507554"/>
    <lineage>
        <taxon>Bacteria</taxon>
        <taxon>Bacillati</taxon>
        <taxon>Cyanobacteriota</taxon>
        <taxon>Cyanophyceae</taxon>
        <taxon>Oscillatoriophycideae</taxon>
        <taxon>Chroococcales</taxon>
        <taxon>Microcystaceae</taxon>
        <taxon>Aphanocapsa</taxon>
    </lineage>
</organism>
<protein>
    <submittedName>
        <fullName evidence="1">DUF2808 domain-containing protein</fullName>
    </submittedName>
</protein>
<dbReference type="Proteomes" id="UP000315454">
    <property type="component" value="Unassembled WGS sequence"/>
</dbReference>
<comment type="caution">
    <text evidence="1">The sequence shown here is derived from an EMBL/GenBank/DDBJ whole genome shotgun (WGS) entry which is preliminary data.</text>
</comment>